<dbReference type="AlphaFoldDB" id="A0AAV9W9D3"/>
<dbReference type="EMBL" id="JAVHJL010000004">
    <property type="protein sequence ID" value="KAK6504787.1"/>
    <property type="molecule type" value="Genomic_DNA"/>
</dbReference>
<dbReference type="GO" id="GO:0003824">
    <property type="term" value="F:catalytic activity"/>
    <property type="evidence" value="ECO:0007669"/>
    <property type="project" value="InterPro"/>
</dbReference>
<evidence type="ECO:0000313" key="3">
    <source>
        <dbReference type="Proteomes" id="UP001370758"/>
    </source>
</evidence>
<dbReference type="InterPro" id="IPR000845">
    <property type="entry name" value="Nucleoside_phosphorylase_d"/>
</dbReference>
<reference evidence="2 3" key="1">
    <citation type="submission" date="2023-08" db="EMBL/GenBank/DDBJ databases">
        <authorList>
            <person name="Palmer J.M."/>
        </authorList>
    </citation>
    <scope>NUCLEOTIDE SEQUENCE [LARGE SCALE GENOMIC DNA]</scope>
    <source>
        <strain evidence="2 3">TWF481</strain>
    </source>
</reference>
<evidence type="ECO:0000313" key="2">
    <source>
        <dbReference type="EMBL" id="KAK6504787.1"/>
    </source>
</evidence>
<dbReference type="PANTHER" id="PTHR46082">
    <property type="entry name" value="ATP/GTP-BINDING PROTEIN-RELATED"/>
    <property type="match status" value="1"/>
</dbReference>
<sequence>MAGTAKLEDCKIVWLCPLEIELRAAIALLDNIFEDVPSRVRGQNVIYTIGTVGKHMVAVVGYYQEHGLAVSGSMASEVLRDLPNLEMGLLVGIAGGIPSSTRDIQLGDVAVAVPEGNRPGVVGYDLGKAGDNDTFELKHWQSATHPLLRSVINIIRAHGESKFRKHLDVISRRPEFQKPITAPLSSTNNPVGKPEAVVHRTAHEYPVVHYGTILSGNSVVKSKAKRDHLRDKYDGIAVEMEAAGMMTRLPVAVIRGISDFADSAKNDAWQPYAAITAAAYAKELLIRLPSYQDESIPSPHSARSLPIPLSTPFSDQEVRLAHALPEKWAFVGREQELKYLRTELGFGARRPLQKSVVGLWGLSGVGKSQLAATFVREQLFEHPNREIFWINGESQEAFENSVIGMLKASGNPVPPESGNSVKSSHEQRTELVSVFFTELNRLDDPRWLLVIDSIHKPNTDSNDSTHFDVHSFISQLKRGYILLTAGRRDAVEIYHPIYEVKGLMDEDAIELVQSQVNKHLMAEEGKV</sequence>
<protein>
    <recommendedName>
        <fullName evidence="1">Nucleoside phosphorylase domain-containing protein</fullName>
    </recommendedName>
</protein>
<comment type="caution">
    <text evidence="2">The sequence shown here is derived from an EMBL/GenBank/DDBJ whole genome shotgun (WGS) entry which is preliminary data.</text>
</comment>
<feature type="domain" description="Nucleoside phosphorylase" evidence="1">
    <location>
        <begin position="12"/>
        <end position="284"/>
    </location>
</feature>
<accession>A0AAV9W9D3</accession>
<keyword evidence="3" id="KW-1185">Reference proteome</keyword>
<dbReference type="InterPro" id="IPR027417">
    <property type="entry name" value="P-loop_NTPase"/>
</dbReference>
<dbReference type="Gene3D" id="3.40.50.300">
    <property type="entry name" value="P-loop containing nucleotide triphosphate hydrolases"/>
    <property type="match status" value="1"/>
</dbReference>
<dbReference type="Pfam" id="PF01048">
    <property type="entry name" value="PNP_UDP_1"/>
    <property type="match status" value="1"/>
</dbReference>
<name>A0AAV9W9D3_9PEZI</name>
<dbReference type="SUPFAM" id="SSF53167">
    <property type="entry name" value="Purine and uridine phosphorylases"/>
    <property type="match status" value="1"/>
</dbReference>
<dbReference type="SUPFAM" id="SSF52540">
    <property type="entry name" value="P-loop containing nucleoside triphosphate hydrolases"/>
    <property type="match status" value="1"/>
</dbReference>
<organism evidence="2 3">
    <name type="scientific">Arthrobotrys musiformis</name>
    <dbReference type="NCBI Taxonomy" id="47236"/>
    <lineage>
        <taxon>Eukaryota</taxon>
        <taxon>Fungi</taxon>
        <taxon>Dikarya</taxon>
        <taxon>Ascomycota</taxon>
        <taxon>Pezizomycotina</taxon>
        <taxon>Orbiliomycetes</taxon>
        <taxon>Orbiliales</taxon>
        <taxon>Orbiliaceae</taxon>
        <taxon>Arthrobotrys</taxon>
    </lineage>
</organism>
<dbReference type="InterPro" id="IPR035994">
    <property type="entry name" value="Nucleoside_phosphorylase_sf"/>
</dbReference>
<gene>
    <name evidence="2" type="ORF">TWF481_006726</name>
</gene>
<dbReference type="Proteomes" id="UP001370758">
    <property type="component" value="Unassembled WGS sequence"/>
</dbReference>
<evidence type="ECO:0000259" key="1">
    <source>
        <dbReference type="Pfam" id="PF01048"/>
    </source>
</evidence>
<dbReference type="PANTHER" id="PTHR46082:SF11">
    <property type="entry name" value="AAA+ ATPASE DOMAIN-CONTAINING PROTEIN-RELATED"/>
    <property type="match status" value="1"/>
</dbReference>
<dbReference type="GO" id="GO:0009116">
    <property type="term" value="P:nucleoside metabolic process"/>
    <property type="evidence" value="ECO:0007669"/>
    <property type="project" value="InterPro"/>
</dbReference>
<proteinExistence type="predicted"/>
<dbReference type="Gene3D" id="3.40.50.1580">
    <property type="entry name" value="Nucleoside phosphorylase domain"/>
    <property type="match status" value="1"/>
</dbReference>
<dbReference type="PRINTS" id="PR00364">
    <property type="entry name" value="DISEASERSIST"/>
</dbReference>
<dbReference type="InterPro" id="IPR053137">
    <property type="entry name" value="NLR-like"/>
</dbReference>